<dbReference type="InterPro" id="IPR007243">
    <property type="entry name" value="Atg6/Beclin"/>
</dbReference>
<keyword evidence="2 3" id="KW-0175">Coiled coil</keyword>
<dbReference type="FunFam" id="1.10.418.40:FF:000001">
    <property type="entry name" value="beclin-1 isoform X1"/>
    <property type="match status" value="1"/>
</dbReference>
<evidence type="ECO:0000256" key="3">
    <source>
        <dbReference type="SAM" id="Coils"/>
    </source>
</evidence>
<dbReference type="GO" id="GO:0000407">
    <property type="term" value="C:phagophore assembly site"/>
    <property type="evidence" value="ECO:0007669"/>
    <property type="project" value="TreeGrafter"/>
</dbReference>
<dbReference type="Proteomes" id="UP000549394">
    <property type="component" value="Unassembled WGS sequence"/>
</dbReference>
<evidence type="ECO:0000259" key="4">
    <source>
        <dbReference type="Pfam" id="PF04111"/>
    </source>
</evidence>
<dbReference type="GO" id="GO:0006995">
    <property type="term" value="P:cellular response to nitrogen starvation"/>
    <property type="evidence" value="ECO:0007669"/>
    <property type="project" value="TreeGrafter"/>
</dbReference>
<evidence type="ECO:0000256" key="2">
    <source>
        <dbReference type="ARBA" id="ARBA00023054"/>
    </source>
</evidence>
<dbReference type="Pfam" id="PF17675">
    <property type="entry name" value="APG6_N"/>
    <property type="match status" value="1"/>
</dbReference>
<sequence>MTCNVSFVCQKCAQPLKIDTSFDRNLDREEYKKLSDICRKLKSDEETIDIGLSSLALEEDVLTLTVPPARNETLDSGGEFTLLGDPEVSSEHLSLKMKISASLFDVLSGQSELDHPLCEECTDTLLDELDKQLSSAQEESIIYSDFLKKLEENEENQPDENILNEELEKLTKQKETMLSNLEHVENDQKRLEEDFTNARSAAKKTEEEERAFFKEYNEYKRQLLEYDNAQKSVELQLRYAQMQLDKHKKTNVFNITFHIWHNGSFGTINGFRLGRLPNKQVDWSEINAAWGQTVLLLHSLSKKVNLTFKRFILVPYGSHSYIESLADKSRELPLYGSGGFRFFWDTKFDQAMVAFLDCLQQFKEEVERCDSSFCLPYPMDKGKIEDPNVKTWYSIKTQLNSEEQWTKALKFMLTNLKWGLTWVSTQYDDYDK</sequence>
<feature type="domain" description="Atg6/beclin coiled-coil" evidence="5">
    <location>
        <begin position="116"/>
        <end position="244"/>
    </location>
</feature>
<dbReference type="PANTHER" id="PTHR12768">
    <property type="entry name" value="BECLIN 1"/>
    <property type="match status" value="1"/>
</dbReference>
<dbReference type="AlphaFoldDB" id="A0A7I8VF09"/>
<dbReference type="OrthoDB" id="20368at2759"/>
<accession>A0A7I8VF09</accession>
<dbReference type="GO" id="GO:0000045">
    <property type="term" value="P:autophagosome assembly"/>
    <property type="evidence" value="ECO:0007669"/>
    <property type="project" value="TreeGrafter"/>
</dbReference>
<evidence type="ECO:0000256" key="1">
    <source>
        <dbReference type="ARBA" id="ARBA00005965"/>
    </source>
</evidence>
<dbReference type="GO" id="GO:0034272">
    <property type="term" value="C:phosphatidylinositol 3-kinase complex, class III, type II"/>
    <property type="evidence" value="ECO:0007669"/>
    <property type="project" value="TreeGrafter"/>
</dbReference>
<reference evidence="6 7" key="1">
    <citation type="submission" date="2020-08" db="EMBL/GenBank/DDBJ databases">
        <authorList>
            <person name="Hejnol A."/>
        </authorList>
    </citation>
    <scope>NUCLEOTIDE SEQUENCE [LARGE SCALE GENOMIC DNA]</scope>
</reference>
<dbReference type="GO" id="GO:0030674">
    <property type="term" value="F:protein-macromolecule adaptor activity"/>
    <property type="evidence" value="ECO:0007669"/>
    <property type="project" value="TreeGrafter"/>
</dbReference>
<dbReference type="GO" id="GO:0034271">
    <property type="term" value="C:phosphatidylinositol 3-kinase complex, class III, type I"/>
    <property type="evidence" value="ECO:0007669"/>
    <property type="project" value="TreeGrafter"/>
</dbReference>
<proteinExistence type="inferred from homology"/>
<dbReference type="Gene3D" id="1.10.418.40">
    <property type="entry name" value="Autophagy protein 6/Beclin 1"/>
    <property type="match status" value="1"/>
</dbReference>
<dbReference type="Pfam" id="PF04111">
    <property type="entry name" value="APG6"/>
    <property type="match status" value="1"/>
</dbReference>
<feature type="coiled-coil region" evidence="3">
    <location>
        <begin position="160"/>
        <end position="222"/>
    </location>
</feature>
<dbReference type="InterPro" id="IPR040455">
    <property type="entry name" value="Atg6_BARA"/>
</dbReference>
<keyword evidence="7" id="KW-1185">Reference proteome</keyword>
<feature type="domain" description="Atg6 BARA" evidence="4">
    <location>
        <begin position="248"/>
        <end position="424"/>
    </location>
</feature>
<comment type="similarity">
    <text evidence="1">Belongs to the beclin family.</text>
</comment>
<dbReference type="GO" id="GO:0045324">
    <property type="term" value="P:late endosome to vacuole transport"/>
    <property type="evidence" value="ECO:0007669"/>
    <property type="project" value="TreeGrafter"/>
</dbReference>
<dbReference type="PANTHER" id="PTHR12768:SF4">
    <property type="entry name" value="BECLIN-1"/>
    <property type="match status" value="1"/>
</dbReference>
<dbReference type="EMBL" id="CAJFCJ010000005">
    <property type="protein sequence ID" value="CAD5114301.1"/>
    <property type="molecule type" value="Genomic_DNA"/>
</dbReference>
<dbReference type="InterPro" id="IPR038274">
    <property type="entry name" value="Atg6/Beclin_C_sf"/>
</dbReference>
<comment type="caution">
    <text evidence="6">The sequence shown here is derived from an EMBL/GenBank/DDBJ whole genome shotgun (WGS) entry which is preliminary data.</text>
</comment>
<gene>
    <name evidence="6" type="ORF">DGYR_LOCUS3160</name>
</gene>
<protein>
    <submittedName>
        <fullName evidence="6">DgyrCDS3443</fullName>
    </submittedName>
</protein>
<name>A0A7I8VF09_9ANNE</name>
<evidence type="ECO:0000259" key="5">
    <source>
        <dbReference type="Pfam" id="PF17675"/>
    </source>
</evidence>
<evidence type="ECO:0000313" key="7">
    <source>
        <dbReference type="Proteomes" id="UP000549394"/>
    </source>
</evidence>
<organism evidence="6 7">
    <name type="scientific">Dimorphilus gyrociliatus</name>
    <dbReference type="NCBI Taxonomy" id="2664684"/>
    <lineage>
        <taxon>Eukaryota</taxon>
        <taxon>Metazoa</taxon>
        <taxon>Spiralia</taxon>
        <taxon>Lophotrochozoa</taxon>
        <taxon>Annelida</taxon>
        <taxon>Polychaeta</taxon>
        <taxon>Polychaeta incertae sedis</taxon>
        <taxon>Dinophilidae</taxon>
        <taxon>Dimorphilus</taxon>
    </lineage>
</organism>
<dbReference type="GO" id="GO:0043548">
    <property type="term" value="F:phosphatidylinositol 3-kinase binding"/>
    <property type="evidence" value="ECO:0007669"/>
    <property type="project" value="TreeGrafter"/>
</dbReference>
<dbReference type="InterPro" id="IPR041691">
    <property type="entry name" value="Atg6/beclin_CC"/>
</dbReference>
<dbReference type="GO" id="GO:0000423">
    <property type="term" value="P:mitophagy"/>
    <property type="evidence" value="ECO:0007669"/>
    <property type="project" value="TreeGrafter"/>
</dbReference>
<evidence type="ECO:0000313" key="6">
    <source>
        <dbReference type="EMBL" id="CAD5114301.1"/>
    </source>
</evidence>